<keyword evidence="3" id="KW-1185">Reference proteome</keyword>
<dbReference type="AlphaFoldDB" id="A0A239MAN1"/>
<accession>A0A239MAN1</accession>
<evidence type="ECO:0000313" key="2">
    <source>
        <dbReference type="EMBL" id="SNT39098.1"/>
    </source>
</evidence>
<organism evidence="2 3">
    <name type="scientific">Ekhidna lutea</name>
    <dbReference type="NCBI Taxonomy" id="447679"/>
    <lineage>
        <taxon>Bacteria</taxon>
        <taxon>Pseudomonadati</taxon>
        <taxon>Bacteroidota</taxon>
        <taxon>Cytophagia</taxon>
        <taxon>Cytophagales</taxon>
        <taxon>Reichenbachiellaceae</taxon>
        <taxon>Ekhidna</taxon>
    </lineage>
</organism>
<keyword evidence="1" id="KW-0732">Signal</keyword>
<reference evidence="2 3" key="1">
    <citation type="submission" date="2017-06" db="EMBL/GenBank/DDBJ databases">
        <authorList>
            <person name="Kim H.J."/>
            <person name="Triplett B.A."/>
        </authorList>
    </citation>
    <scope>NUCLEOTIDE SEQUENCE [LARGE SCALE GENOMIC DNA]</scope>
    <source>
        <strain evidence="2 3">DSM 19307</strain>
    </source>
</reference>
<dbReference type="Proteomes" id="UP000198393">
    <property type="component" value="Unassembled WGS sequence"/>
</dbReference>
<evidence type="ECO:0000256" key="1">
    <source>
        <dbReference type="SAM" id="SignalP"/>
    </source>
</evidence>
<proteinExistence type="predicted"/>
<feature type="non-terminal residue" evidence="2">
    <location>
        <position position="193"/>
    </location>
</feature>
<evidence type="ECO:0000313" key="3">
    <source>
        <dbReference type="Proteomes" id="UP000198393"/>
    </source>
</evidence>
<protein>
    <recommendedName>
        <fullName evidence="4">Auto-transporter adhesin head GIN domain-containing protein</fullName>
    </recommendedName>
</protein>
<evidence type="ECO:0008006" key="4">
    <source>
        <dbReference type="Google" id="ProtNLM"/>
    </source>
</evidence>
<feature type="signal peptide" evidence="1">
    <location>
        <begin position="1"/>
        <end position="20"/>
    </location>
</feature>
<sequence length="193" mass="20338">MKRVFGILALGLMIVADLSAQDHSIGINVLTPNPNAALHISSNNSNQGVLLPGLSTAQRISLSLDSEDTGLLVFDTDLKSFFYWNGTVWEGIRDGVNDEDADPANEIQDLNLSGNDLTITGNGAATTIDLSAYLDDTDTKLTETEVDAFVANNGYLTTEADGSTTNEIQDLNLSGNDLTITGNGAATTIDLSA</sequence>
<name>A0A239MAN1_EKHLU</name>
<feature type="chain" id="PRO_5013009223" description="Auto-transporter adhesin head GIN domain-containing protein" evidence="1">
    <location>
        <begin position="21"/>
        <end position="193"/>
    </location>
</feature>
<dbReference type="EMBL" id="FZPD01000007">
    <property type="protein sequence ID" value="SNT39098.1"/>
    <property type="molecule type" value="Genomic_DNA"/>
</dbReference>
<gene>
    <name evidence="2" type="ORF">SAMN05421640_3732</name>
</gene>